<dbReference type="Pfam" id="PF24179">
    <property type="entry name" value="NTE_Ploop"/>
    <property type="match status" value="1"/>
</dbReference>
<keyword evidence="6" id="KW-0677">Repeat</keyword>
<feature type="region of interest" description="Disordered" evidence="18">
    <location>
        <begin position="299"/>
        <end position="356"/>
    </location>
</feature>
<keyword evidence="23" id="KW-1185">Reference proteome</keyword>
<dbReference type="SMART" id="SM00100">
    <property type="entry name" value="cNMP"/>
    <property type="match status" value="3"/>
</dbReference>
<comment type="subcellular location">
    <subcellularLocation>
        <location evidence="1">Endoplasmic reticulum membrane</location>
        <topology evidence="1">Single-pass type III membrane protein</topology>
    </subcellularLocation>
</comment>
<feature type="domain" description="Cyclic nucleotide-binding" evidence="20">
    <location>
        <begin position="459"/>
        <end position="548"/>
    </location>
</feature>
<keyword evidence="5 19" id="KW-0812">Transmembrane</keyword>
<evidence type="ECO:0000256" key="5">
    <source>
        <dbReference type="ARBA" id="ARBA00022692"/>
    </source>
</evidence>
<evidence type="ECO:0000256" key="3">
    <source>
        <dbReference type="ARBA" id="ARBA00013274"/>
    </source>
</evidence>
<feature type="region of interest" description="Disordered" evidence="18">
    <location>
        <begin position="1241"/>
        <end position="1342"/>
    </location>
</feature>
<evidence type="ECO:0000256" key="19">
    <source>
        <dbReference type="SAM" id="Phobius"/>
    </source>
</evidence>
<dbReference type="PANTHER" id="PTHR14226">
    <property type="entry name" value="NEUROPATHY TARGET ESTERASE/SWISS CHEESE D.MELANOGASTER"/>
    <property type="match status" value="1"/>
</dbReference>
<comment type="catalytic activity">
    <reaction evidence="14">
        <text>1-hexadecanoyl-sn-glycero-3-phosphate + H2O = sn-glycerol 3-phosphate + hexadecanoate + H(+)</text>
        <dbReference type="Rhea" id="RHEA:49092"/>
        <dbReference type="ChEBI" id="CHEBI:7896"/>
        <dbReference type="ChEBI" id="CHEBI:15377"/>
        <dbReference type="ChEBI" id="CHEBI:15378"/>
        <dbReference type="ChEBI" id="CHEBI:57518"/>
        <dbReference type="ChEBI" id="CHEBI:57597"/>
    </reaction>
    <physiologicalReaction direction="left-to-right" evidence="14">
        <dbReference type="Rhea" id="RHEA:49093"/>
    </physiologicalReaction>
</comment>
<feature type="short sequence motif" description="GXSXG" evidence="17">
    <location>
        <begin position="943"/>
        <end position="947"/>
    </location>
</feature>
<evidence type="ECO:0000256" key="6">
    <source>
        <dbReference type="ARBA" id="ARBA00022737"/>
    </source>
</evidence>
<dbReference type="InterPro" id="IPR016035">
    <property type="entry name" value="Acyl_Trfase/lysoPLipase"/>
</dbReference>
<comment type="catalytic activity">
    <reaction evidence="13">
        <text>1-(9Z-octadecenoyl)-sn-glycero-3-phosphocholine + H2O = sn-glycerol 3-phosphocholine + (9Z)-octadecenoate + H(+)</text>
        <dbReference type="Rhea" id="RHEA:40807"/>
        <dbReference type="ChEBI" id="CHEBI:15377"/>
        <dbReference type="ChEBI" id="CHEBI:15378"/>
        <dbReference type="ChEBI" id="CHEBI:16870"/>
        <dbReference type="ChEBI" id="CHEBI:28610"/>
        <dbReference type="ChEBI" id="CHEBI:30823"/>
    </reaction>
    <physiologicalReaction direction="left-to-right" evidence="13">
        <dbReference type="Rhea" id="RHEA:40808"/>
    </physiologicalReaction>
</comment>
<dbReference type="GO" id="GO:0016042">
    <property type="term" value="P:lipid catabolic process"/>
    <property type="evidence" value="ECO:0007669"/>
    <property type="project" value="UniProtKB-UniRule"/>
</dbReference>
<dbReference type="SUPFAM" id="SSF51206">
    <property type="entry name" value="cAMP-binding domain-like"/>
    <property type="match status" value="3"/>
</dbReference>
<dbReference type="PROSITE" id="PS50042">
    <property type="entry name" value="CNMP_BINDING_3"/>
    <property type="match status" value="3"/>
</dbReference>
<dbReference type="Pfam" id="PF01734">
    <property type="entry name" value="Patatin"/>
    <property type="match status" value="1"/>
</dbReference>
<evidence type="ECO:0000256" key="15">
    <source>
        <dbReference type="ARBA" id="ARBA00048454"/>
    </source>
</evidence>
<dbReference type="GO" id="GO:0005789">
    <property type="term" value="C:endoplasmic reticulum membrane"/>
    <property type="evidence" value="ECO:0007669"/>
    <property type="project" value="UniProtKB-SubCell"/>
</dbReference>
<evidence type="ECO:0000256" key="4">
    <source>
        <dbReference type="ARBA" id="ARBA00022553"/>
    </source>
</evidence>
<dbReference type="CDD" id="cd00038">
    <property type="entry name" value="CAP_ED"/>
    <property type="match status" value="3"/>
</dbReference>
<dbReference type="InterPro" id="IPR000595">
    <property type="entry name" value="cNMP-bd_dom"/>
</dbReference>
<dbReference type="FunFam" id="2.60.120.10:FF:000012">
    <property type="entry name" value="neuropathy target esterase isoform X2"/>
    <property type="match status" value="1"/>
</dbReference>
<evidence type="ECO:0000256" key="12">
    <source>
        <dbReference type="ARBA" id="ARBA00023136"/>
    </source>
</evidence>
<feature type="compositionally biased region" description="Basic and acidic residues" evidence="18">
    <location>
        <begin position="1313"/>
        <end position="1342"/>
    </location>
</feature>
<feature type="active site" description="Proton acceptor" evidence="17">
    <location>
        <position position="1065"/>
    </location>
</feature>
<dbReference type="GO" id="GO:0046470">
    <property type="term" value="P:phosphatidylcholine metabolic process"/>
    <property type="evidence" value="ECO:0007669"/>
    <property type="project" value="InterPro"/>
</dbReference>
<feature type="short sequence motif" description="GXGXXG" evidence="17">
    <location>
        <begin position="916"/>
        <end position="921"/>
    </location>
</feature>
<evidence type="ECO:0000256" key="18">
    <source>
        <dbReference type="SAM" id="MobiDB-lite"/>
    </source>
</evidence>
<comment type="catalytic activity">
    <reaction evidence="16">
        <text>1-hexadecanoyl-sn-glycero-3-phosphocholine + H2O = sn-glycerol 3-phosphocholine + hexadecanoate + H(+)</text>
        <dbReference type="Rhea" id="RHEA:40435"/>
        <dbReference type="ChEBI" id="CHEBI:7896"/>
        <dbReference type="ChEBI" id="CHEBI:15377"/>
        <dbReference type="ChEBI" id="CHEBI:15378"/>
        <dbReference type="ChEBI" id="CHEBI:16870"/>
        <dbReference type="ChEBI" id="CHEBI:72998"/>
    </reaction>
    <physiologicalReaction direction="left-to-right" evidence="16">
        <dbReference type="Rhea" id="RHEA:40436"/>
    </physiologicalReaction>
</comment>
<feature type="domain" description="Cyclic nucleotide-binding" evidence="20">
    <location>
        <begin position="576"/>
        <end position="681"/>
    </location>
</feature>
<keyword evidence="10 19" id="KW-1133">Transmembrane helix</keyword>
<keyword evidence="8" id="KW-0256">Endoplasmic reticulum</keyword>
<organism evidence="22 23">
    <name type="scientific">Patella caerulea</name>
    <name type="common">Rayed Mediterranean limpet</name>
    <dbReference type="NCBI Taxonomy" id="87958"/>
    <lineage>
        <taxon>Eukaryota</taxon>
        <taxon>Metazoa</taxon>
        <taxon>Spiralia</taxon>
        <taxon>Lophotrochozoa</taxon>
        <taxon>Mollusca</taxon>
        <taxon>Gastropoda</taxon>
        <taxon>Patellogastropoda</taxon>
        <taxon>Patelloidea</taxon>
        <taxon>Patellidae</taxon>
        <taxon>Patella</taxon>
    </lineage>
</organism>
<dbReference type="InterPro" id="IPR014710">
    <property type="entry name" value="RmlC-like_jellyroll"/>
</dbReference>
<dbReference type="EMBL" id="JAZGQO010000001">
    <property type="protein sequence ID" value="KAK6196269.1"/>
    <property type="molecule type" value="Genomic_DNA"/>
</dbReference>
<evidence type="ECO:0000313" key="23">
    <source>
        <dbReference type="Proteomes" id="UP001347796"/>
    </source>
</evidence>
<evidence type="ECO:0000256" key="9">
    <source>
        <dbReference type="ARBA" id="ARBA00022963"/>
    </source>
</evidence>
<comment type="similarity">
    <text evidence="2">Belongs to the NTE family.</text>
</comment>
<dbReference type="Pfam" id="PF00027">
    <property type="entry name" value="cNMP_binding"/>
    <property type="match status" value="3"/>
</dbReference>
<proteinExistence type="inferred from homology"/>
<dbReference type="FunFam" id="3.40.1090.10:FF:000001">
    <property type="entry name" value="neuropathy target esterase isoform X2"/>
    <property type="match status" value="1"/>
</dbReference>
<protein>
    <recommendedName>
        <fullName evidence="3">lysophospholipase</fullName>
        <ecNumber evidence="3">3.1.1.5</ecNumber>
    </recommendedName>
</protein>
<dbReference type="FunFam" id="2.60.120.10:FF:000010">
    <property type="entry name" value="neuropathy target esterase isoform X1"/>
    <property type="match status" value="1"/>
</dbReference>
<feature type="domain" description="Cyclic nucleotide-binding" evidence="20">
    <location>
        <begin position="152"/>
        <end position="262"/>
    </location>
</feature>
<dbReference type="InterPro" id="IPR056556">
    <property type="entry name" value="NTE1_P-loop_dom"/>
</dbReference>
<keyword evidence="9 17" id="KW-0442">Lipid degradation</keyword>
<feature type="domain" description="PNPLA" evidence="21">
    <location>
        <begin position="912"/>
        <end position="1078"/>
    </location>
</feature>
<evidence type="ECO:0000256" key="2">
    <source>
        <dbReference type="ARBA" id="ARBA00006636"/>
    </source>
</evidence>
<feature type="short sequence motif" description="DGA/G" evidence="17">
    <location>
        <begin position="1065"/>
        <end position="1067"/>
    </location>
</feature>
<evidence type="ECO:0000259" key="20">
    <source>
        <dbReference type="PROSITE" id="PS50042"/>
    </source>
</evidence>
<comment type="catalytic activity">
    <reaction evidence="15">
        <text>a 1-acyl-sn-glycero-3-phosphocholine + H2O = sn-glycerol 3-phosphocholine + a fatty acid + H(+)</text>
        <dbReference type="Rhea" id="RHEA:15177"/>
        <dbReference type="ChEBI" id="CHEBI:15377"/>
        <dbReference type="ChEBI" id="CHEBI:15378"/>
        <dbReference type="ChEBI" id="CHEBI:16870"/>
        <dbReference type="ChEBI" id="CHEBI:28868"/>
        <dbReference type="ChEBI" id="CHEBI:58168"/>
        <dbReference type="EC" id="3.1.1.5"/>
    </reaction>
    <physiologicalReaction direction="left-to-right" evidence="15">
        <dbReference type="Rhea" id="RHEA:15178"/>
    </physiologicalReaction>
</comment>
<dbReference type="SUPFAM" id="SSF52151">
    <property type="entry name" value="FabD/lysophospholipase-like"/>
    <property type="match status" value="1"/>
</dbReference>
<dbReference type="GO" id="GO:0004622">
    <property type="term" value="F:phosphatidylcholine lysophospholipase activity"/>
    <property type="evidence" value="ECO:0007669"/>
    <property type="project" value="UniProtKB-EC"/>
</dbReference>
<accession>A0AAN8KCP3</accession>
<evidence type="ECO:0000313" key="22">
    <source>
        <dbReference type="EMBL" id="KAK6196269.1"/>
    </source>
</evidence>
<feature type="region of interest" description="Disordered" evidence="18">
    <location>
        <begin position="407"/>
        <end position="427"/>
    </location>
</feature>
<dbReference type="Proteomes" id="UP001347796">
    <property type="component" value="Unassembled WGS sequence"/>
</dbReference>
<dbReference type="CDD" id="cd07225">
    <property type="entry name" value="Pat_PNPLA6_PNPLA7"/>
    <property type="match status" value="1"/>
</dbReference>
<evidence type="ECO:0000256" key="14">
    <source>
        <dbReference type="ARBA" id="ARBA00048133"/>
    </source>
</evidence>
<evidence type="ECO:0000256" key="13">
    <source>
        <dbReference type="ARBA" id="ARBA00047314"/>
    </source>
</evidence>
<evidence type="ECO:0000256" key="11">
    <source>
        <dbReference type="ARBA" id="ARBA00023098"/>
    </source>
</evidence>
<evidence type="ECO:0000256" key="10">
    <source>
        <dbReference type="ARBA" id="ARBA00022989"/>
    </source>
</evidence>
<dbReference type="InterPro" id="IPR050301">
    <property type="entry name" value="NTE"/>
</dbReference>
<keyword evidence="11 17" id="KW-0443">Lipid metabolism</keyword>
<keyword evidence="7 17" id="KW-0378">Hydrolase</keyword>
<feature type="compositionally biased region" description="Low complexity" evidence="18">
    <location>
        <begin position="319"/>
        <end position="343"/>
    </location>
</feature>
<evidence type="ECO:0000256" key="16">
    <source>
        <dbReference type="ARBA" id="ARBA00048656"/>
    </source>
</evidence>
<feature type="region of interest" description="Disordered" evidence="18">
    <location>
        <begin position="115"/>
        <end position="134"/>
    </location>
</feature>
<reference evidence="22 23" key="1">
    <citation type="submission" date="2024-01" db="EMBL/GenBank/DDBJ databases">
        <title>The genome of the rayed Mediterranean limpet Patella caerulea (Linnaeus, 1758).</title>
        <authorList>
            <person name="Anh-Thu Weber A."/>
            <person name="Halstead-Nussloch G."/>
        </authorList>
    </citation>
    <scope>NUCLEOTIDE SEQUENCE [LARGE SCALE GENOMIC DNA]</scope>
    <source>
        <strain evidence="22">AATW-2023a</strain>
        <tissue evidence="22">Whole specimen</tissue>
    </source>
</reference>
<evidence type="ECO:0000256" key="7">
    <source>
        <dbReference type="ARBA" id="ARBA00022801"/>
    </source>
</evidence>
<name>A0AAN8KCP3_PATCE</name>
<dbReference type="PROSITE" id="PS01237">
    <property type="entry name" value="UPF0028"/>
    <property type="match status" value="1"/>
</dbReference>
<evidence type="ECO:0000256" key="1">
    <source>
        <dbReference type="ARBA" id="ARBA00004643"/>
    </source>
</evidence>
<evidence type="ECO:0000256" key="8">
    <source>
        <dbReference type="ARBA" id="ARBA00022824"/>
    </source>
</evidence>
<dbReference type="InterPro" id="IPR001423">
    <property type="entry name" value="LysoPLipase_patatin_CS"/>
</dbReference>
<dbReference type="Gene3D" id="3.40.1090.10">
    <property type="entry name" value="Cytosolic phospholipase A2 catalytic domain"/>
    <property type="match status" value="2"/>
</dbReference>
<dbReference type="PROSITE" id="PS51635">
    <property type="entry name" value="PNPLA"/>
    <property type="match status" value="1"/>
</dbReference>
<evidence type="ECO:0000256" key="17">
    <source>
        <dbReference type="PROSITE-ProRule" id="PRU01161"/>
    </source>
</evidence>
<feature type="active site" description="Nucleophile" evidence="17">
    <location>
        <position position="945"/>
    </location>
</feature>
<evidence type="ECO:0000259" key="21">
    <source>
        <dbReference type="PROSITE" id="PS51635"/>
    </source>
</evidence>
<dbReference type="FunFam" id="2.60.120.10:FF:000022">
    <property type="entry name" value="Patatin like phospholipase domain containing 7"/>
    <property type="match status" value="1"/>
</dbReference>
<sequence>MNNNLSEQVHEHLLSFGLSMSFMITLIVSAVTVILLVYFGIRRYRPRAPPCQTEAQRKYRFRKRDKVLFYGRKIMRKMKNTIDGNGLGRKKSSHRQLALKLKKFLQRKKDPSLSSLKVKEPPQSLLEAENDEEELDQRLPPEVLYMLRSVRVFGHLEKPFFLELCKYMESISLKAGGHLFKVGNNDDSIYVVQSGKVNVYVTEKSGTEYLVKEVLTGDSIHSLLSILDVLTGHAAPYKTVSARAEVDSIILRLPAEAFRSMFDTFPESSVRVVQIIMIRLQRVTFLALHTYLGLSNELISSSSNTDPRKSVRQLSTPQSSPLKSRKSSSSAISSAVDVDPAASDEANRNKVPLKMPDFKLKMSDDQVDRQPSDFDTACMRARVQQGETKSVILTGSPTSLHRQISEDSSVFVRQKSKKDSTSGGENQSAISEHIILEKAQKDLTELLGLKNKSLMDGRIHLERIRAGQNLETQGSQDSNVVFVVNGRLIMLQAIVGEDKKEASLFTAGKGELVGTLAVLTGEPSFFTIRADTDVLVAIITKADFYLIMKEEPFIVLNAAHTTVKRMTPFVRQIDFALDWQRIEAGKALFRQGDTADCVYIILTGRLRTVITLVGGKKELVGEYGRGELVGIVEVLTQTERATTAFAVRDTEIAKLPSELLNVIKRKYPQIVTRLIHLLGERILGNLQSRNTVTLGDSMPFAPNPATRPTVTNLATVAVLPVSDDVPLTNFTLELQHALNGIGLTTRLSSDIVKTRLGSQALDSVNEFRLFSWLSQQEDLHRMVLYQCDVGHSKWNKYCMRQADCIVIVGLGHKEPTVGIVEKQLENVAVRAQKELVLLHKEDAETPRRTVEWLNSRGWCSSHHHIRCPNRVFSRKSPQKTIQMYEKLFEKEPDRLSDFSRLARFLTGTSIGLVLGGGGARGLAHVGMIKAMNEAGIPIDMVGGTSMGSFIGALWCEERNLTRFFQRAREWSFDMTSLWKKVFDLTYPVTSMFTGGAFNRSIESVFKDRQVEDLWIPYFCVTTDISNSTMRIHTSGSLWRYVRSSMSLSGYFPPLCDPMDGHLLLDGGYVNNLPADVMRTMGAQTIFAVDVGSHDETPLTNYGDELSGWWLLWKRWNPWSQPVKVPDMTEIQSRLAYVSCVRQLEVVKNSDYCEYIRPPIDKYGTLQFGSFDDIAEVGYNHGRTLFSGWIKGGILEKLFEEKEKSKEKQTRHKPKTKHATHVPVMAYFTDLAELVSKIDKPKSPSPKFGLYPSDSDEDEEIIGDDETDLGLDEYEDVLEEDDDEYEDEDEEELEENIAIESNPIYSQGSSSNSEHSESHQQKDSINKDKIEVRQRNNIKNRTD</sequence>
<keyword evidence="4" id="KW-0597">Phosphoprotein</keyword>
<dbReference type="InterPro" id="IPR002641">
    <property type="entry name" value="PNPLA_dom"/>
</dbReference>
<dbReference type="EC" id="3.1.1.5" evidence="3"/>
<comment type="caution">
    <text evidence="22">The sequence shown here is derived from an EMBL/GenBank/DDBJ whole genome shotgun (WGS) entry which is preliminary data.</text>
</comment>
<feature type="compositionally biased region" description="Acidic residues" evidence="18">
    <location>
        <begin position="1253"/>
        <end position="1296"/>
    </location>
</feature>
<gene>
    <name evidence="22" type="ORF">SNE40_001523</name>
</gene>
<dbReference type="InterPro" id="IPR018490">
    <property type="entry name" value="cNMP-bd_dom_sf"/>
</dbReference>
<dbReference type="PANTHER" id="PTHR14226:SF29">
    <property type="entry name" value="NEUROPATHY TARGET ESTERASE SWS"/>
    <property type="match status" value="1"/>
</dbReference>
<dbReference type="Gene3D" id="2.60.120.10">
    <property type="entry name" value="Jelly Rolls"/>
    <property type="match status" value="3"/>
</dbReference>
<feature type="transmembrane region" description="Helical" evidence="19">
    <location>
        <begin position="12"/>
        <end position="41"/>
    </location>
</feature>
<keyword evidence="12 19" id="KW-0472">Membrane</keyword>